<proteinExistence type="predicted"/>
<sequence length="143" mass="16071">MQTSCGESKRIVSGNVPLSSCIGSIRQEQILGEVCGRCALAERKQREIPQRLEKGVAEGRVAQWLCARMRIESDYDRFHRDYKATGGNTLGFSGDRIFTQIVVEDAQETTHLIIHRNVAPPHRHQINVGARDVMCAVGLKRER</sequence>
<organism evidence="1 2">
    <name type="scientific">Pristionchus pacificus</name>
    <name type="common">Parasitic nematode worm</name>
    <dbReference type="NCBI Taxonomy" id="54126"/>
    <lineage>
        <taxon>Eukaryota</taxon>
        <taxon>Metazoa</taxon>
        <taxon>Ecdysozoa</taxon>
        <taxon>Nematoda</taxon>
        <taxon>Chromadorea</taxon>
        <taxon>Rhabditida</taxon>
        <taxon>Rhabditina</taxon>
        <taxon>Diplogasteromorpha</taxon>
        <taxon>Diplogasteroidea</taxon>
        <taxon>Neodiplogasteridae</taxon>
        <taxon>Pristionchus</taxon>
    </lineage>
</organism>
<dbReference type="EnsemblMetazoa" id="PPA45893.1">
    <property type="protein sequence ID" value="PPA45893.1"/>
    <property type="gene ID" value="WBGene00284262"/>
</dbReference>
<gene>
    <name evidence="1" type="primary">WBGene00284262</name>
</gene>
<evidence type="ECO:0000313" key="2">
    <source>
        <dbReference type="Proteomes" id="UP000005239"/>
    </source>
</evidence>
<accession>A0A8R1V1Y5</accession>
<protein>
    <submittedName>
        <fullName evidence="1">Uncharacterized protein</fullName>
    </submittedName>
</protein>
<keyword evidence="2" id="KW-1185">Reference proteome</keyword>
<accession>A0A2A6BZX2</accession>
<name>A0A2A6BZX2_PRIPA</name>
<evidence type="ECO:0000313" key="1">
    <source>
        <dbReference type="EnsemblMetazoa" id="PPA45893.1"/>
    </source>
</evidence>
<dbReference type="AlphaFoldDB" id="A0A2A6BZX2"/>
<dbReference type="Proteomes" id="UP000005239">
    <property type="component" value="Unassembled WGS sequence"/>
</dbReference>
<reference evidence="2" key="1">
    <citation type="journal article" date="2008" name="Nat. Genet.">
        <title>The Pristionchus pacificus genome provides a unique perspective on nematode lifestyle and parasitism.</title>
        <authorList>
            <person name="Dieterich C."/>
            <person name="Clifton S.W."/>
            <person name="Schuster L.N."/>
            <person name="Chinwalla A."/>
            <person name="Delehaunty K."/>
            <person name="Dinkelacker I."/>
            <person name="Fulton L."/>
            <person name="Fulton R."/>
            <person name="Godfrey J."/>
            <person name="Minx P."/>
            <person name="Mitreva M."/>
            <person name="Roeseler W."/>
            <person name="Tian H."/>
            <person name="Witte H."/>
            <person name="Yang S.P."/>
            <person name="Wilson R.K."/>
            <person name="Sommer R.J."/>
        </authorList>
    </citation>
    <scope>NUCLEOTIDE SEQUENCE [LARGE SCALE GENOMIC DNA]</scope>
    <source>
        <strain evidence="2">PS312</strain>
    </source>
</reference>
<reference evidence="1" key="2">
    <citation type="submission" date="2022-06" db="UniProtKB">
        <authorList>
            <consortium name="EnsemblMetazoa"/>
        </authorList>
    </citation>
    <scope>IDENTIFICATION</scope>
    <source>
        <strain evidence="1">PS312</strain>
    </source>
</reference>